<dbReference type="InterPro" id="IPR031376">
    <property type="entry name" value="PCB_OB"/>
</dbReference>
<comment type="subcellular location">
    <subcellularLocation>
        <location evidence="1">Cell inner membrane</location>
        <topology evidence="1">Single-pass type II membrane protein</topology>
    </subcellularLocation>
</comment>
<evidence type="ECO:0000256" key="1">
    <source>
        <dbReference type="ARBA" id="ARBA00004249"/>
    </source>
</evidence>
<evidence type="ECO:0000256" key="2">
    <source>
        <dbReference type="ARBA" id="ARBA00004752"/>
    </source>
</evidence>
<evidence type="ECO:0000256" key="24">
    <source>
        <dbReference type="ARBA" id="ARBA00044770"/>
    </source>
</evidence>
<dbReference type="AlphaFoldDB" id="A0A846N1D4"/>
<comment type="catalytic activity">
    <reaction evidence="25">
        <text>[GlcNAc-(1-&gt;4)-Mur2Ac(oyl-L-Ala-gamma-D-Glu-L-Lys-D-Ala-D-Ala)](n)-di-trans,octa-cis-undecaprenyl diphosphate + beta-D-GlcNAc-(1-&gt;4)-Mur2Ac(oyl-L-Ala-gamma-D-Glu-L-Lys-D-Ala-D-Ala)-di-trans,octa-cis-undecaprenyl diphosphate = [GlcNAc-(1-&gt;4)-Mur2Ac(oyl-L-Ala-gamma-D-Glu-L-Lys-D-Ala-D-Ala)](n+1)-di-trans,octa-cis-undecaprenyl diphosphate + di-trans,octa-cis-undecaprenyl diphosphate + H(+)</text>
        <dbReference type="Rhea" id="RHEA:23708"/>
        <dbReference type="Rhea" id="RHEA-COMP:9602"/>
        <dbReference type="Rhea" id="RHEA-COMP:9603"/>
        <dbReference type="ChEBI" id="CHEBI:15378"/>
        <dbReference type="ChEBI" id="CHEBI:58405"/>
        <dbReference type="ChEBI" id="CHEBI:60033"/>
        <dbReference type="ChEBI" id="CHEBI:78435"/>
        <dbReference type="EC" id="2.4.99.28"/>
    </reaction>
</comment>
<dbReference type="PANTHER" id="PTHR32282">
    <property type="entry name" value="BINDING PROTEIN TRANSPEPTIDASE, PUTATIVE-RELATED"/>
    <property type="match status" value="1"/>
</dbReference>
<keyword evidence="17" id="KW-0573">Peptidoglycan synthesis</keyword>
<keyword evidence="11 32" id="KW-0328">Glycosyltransferase</keyword>
<comment type="caution">
    <text evidence="32">The sequence shown here is derived from an EMBL/GenBank/DDBJ whole genome shotgun (WGS) entry which is preliminary data.</text>
</comment>
<dbReference type="GO" id="GO:0008955">
    <property type="term" value="F:peptidoglycan glycosyltransferase activity"/>
    <property type="evidence" value="ECO:0007669"/>
    <property type="project" value="UniProtKB-EC"/>
</dbReference>
<dbReference type="RefSeq" id="WP_167083495.1">
    <property type="nucleotide sequence ID" value="NZ_BAAADC010000001.1"/>
</dbReference>
<feature type="domain" description="Penicillin-binding protein transpeptidase" evidence="29">
    <location>
        <begin position="516"/>
        <end position="809"/>
    </location>
</feature>
<evidence type="ECO:0000259" key="30">
    <source>
        <dbReference type="Pfam" id="PF00912"/>
    </source>
</evidence>
<evidence type="ECO:0000256" key="13">
    <source>
        <dbReference type="ARBA" id="ARBA00022692"/>
    </source>
</evidence>
<dbReference type="GO" id="GO:0008658">
    <property type="term" value="F:penicillin binding"/>
    <property type="evidence" value="ECO:0007669"/>
    <property type="project" value="InterPro"/>
</dbReference>
<accession>A0A846N1D4</accession>
<keyword evidence="20" id="KW-0046">Antibiotic resistance</keyword>
<feature type="domain" description="Glycosyl transferase family 51" evidence="30">
    <location>
        <begin position="140"/>
        <end position="317"/>
    </location>
</feature>
<dbReference type="SUPFAM" id="SSF53955">
    <property type="entry name" value="Lysozyme-like"/>
    <property type="match status" value="1"/>
</dbReference>
<dbReference type="GO" id="GO:0006508">
    <property type="term" value="P:proteolysis"/>
    <property type="evidence" value="ECO:0007669"/>
    <property type="project" value="UniProtKB-KW"/>
</dbReference>
<keyword evidence="12 32" id="KW-0808">Transferase</keyword>
<keyword evidence="15" id="KW-0133">Cell shape</keyword>
<evidence type="ECO:0000259" key="31">
    <source>
        <dbReference type="Pfam" id="PF17092"/>
    </source>
</evidence>
<dbReference type="GO" id="GO:0046677">
    <property type="term" value="P:response to antibiotic"/>
    <property type="evidence" value="ECO:0007669"/>
    <property type="project" value="UniProtKB-KW"/>
</dbReference>
<feature type="region of interest" description="Disordered" evidence="27">
    <location>
        <begin position="1"/>
        <end position="75"/>
    </location>
</feature>
<feature type="domain" description="Penicillin-binding protein OB-like" evidence="31">
    <location>
        <begin position="406"/>
        <end position="514"/>
    </location>
</feature>
<evidence type="ECO:0000256" key="23">
    <source>
        <dbReference type="ARBA" id="ARBA00034000"/>
    </source>
</evidence>
<feature type="compositionally biased region" description="Low complexity" evidence="27">
    <location>
        <begin position="11"/>
        <end position="20"/>
    </location>
</feature>
<evidence type="ECO:0000256" key="10">
    <source>
        <dbReference type="ARBA" id="ARBA00022670"/>
    </source>
</evidence>
<keyword evidence="19 28" id="KW-0472">Membrane</keyword>
<dbReference type="InterPro" id="IPR001264">
    <property type="entry name" value="Glyco_trans_51"/>
</dbReference>
<keyword evidence="33" id="KW-1185">Reference proteome</keyword>
<evidence type="ECO:0000256" key="11">
    <source>
        <dbReference type="ARBA" id="ARBA00022676"/>
    </source>
</evidence>
<evidence type="ECO:0000256" key="15">
    <source>
        <dbReference type="ARBA" id="ARBA00022960"/>
    </source>
</evidence>
<dbReference type="InterPro" id="IPR012338">
    <property type="entry name" value="Beta-lactam/transpept-like"/>
</dbReference>
<comment type="similarity">
    <text evidence="3">In the C-terminal section; belongs to the transpeptidase family.</text>
</comment>
<evidence type="ECO:0000256" key="21">
    <source>
        <dbReference type="ARBA" id="ARBA00023268"/>
    </source>
</evidence>
<keyword evidence="7" id="KW-1003">Cell membrane</keyword>
<dbReference type="GO" id="GO:0005886">
    <property type="term" value="C:plasma membrane"/>
    <property type="evidence" value="ECO:0007669"/>
    <property type="project" value="UniProtKB-SubCell"/>
</dbReference>
<evidence type="ECO:0000256" key="16">
    <source>
        <dbReference type="ARBA" id="ARBA00022968"/>
    </source>
</evidence>
<keyword evidence="9" id="KW-0121">Carboxypeptidase</keyword>
<comment type="similarity">
    <text evidence="4">In the N-terminal section; belongs to the glycosyltransferase 51 family.</text>
</comment>
<dbReference type="SUPFAM" id="SSF56601">
    <property type="entry name" value="beta-lactamase/transpeptidase-like"/>
    <property type="match status" value="1"/>
</dbReference>
<evidence type="ECO:0000256" key="28">
    <source>
        <dbReference type="SAM" id="Phobius"/>
    </source>
</evidence>
<proteinExistence type="inferred from homology"/>
<dbReference type="Gene3D" id="3.40.710.10">
    <property type="entry name" value="DD-peptidase/beta-lactamase superfamily"/>
    <property type="match status" value="2"/>
</dbReference>
<name>A0A846N1D4_9PROT</name>
<evidence type="ECO:0000256" key="18">
    <source>
        <dbReference type="ARBA" id="ARBA00022989"/>
    </source>
</evidence>
<evidence type="ECO:0000256" key="4">
    <source>
        <dbReference type="ARBA" id="ARBA00007739"/>
    </source>
</evidence>
<gene>
    <name evidence="32" type="ORF">FHS83_002721</name>
</gene>
<dbReference type="GO" id="GO:0030288">
    <property type="term" value="C:outer membrane-bounded periplasmic space"/>
    <property type="evidence" value="ECO:0007669"/>
    <property type="project" value="TreeGrafter"/>
</dbReference>
<evidence type="ECO:0000256" key="7">
    <source>
        <dbReference type="ARBA" id="ARBA00022475"/>
    </source>
</evidence>
<organism evidence="32 33">
    <name type="scientific">Rhizomicrobium palustre</name>
    <dbReference type="NCBI Taxonomy" id="189966"/>
    <lineage>
        <taxon>Bacteria</taxon>
        <taxon>Pseudomonadati</taxon>
        <taxon>Pseudomonadota</taxon>
        <taxon>Alphaproteobacteria</taxon>
        <taxon>Micropepsales</taxon>
        <taxon>Micropepsaceae</taxon>
        <taxon>Rhizomicrobium</taxon>
    </lineage>
</organism>
<dbReference type="InterPro" id="IPR023346">
    <property type="entry name" value="Lysozyme-like_dom_sf"/>
</dbReference>
<dbReference type="Gene3D" id="1.10.3810.10">
    <property type="entry name" value="Biosynthetic peptidoglycan transglycosylase-like"/>
    <property type="match status" value="1"/>
</dbReference>
<dbReference type="EC" id="3.4.16.4" evidence="5"/>
<feature type="transmembrane region" description="Helical" evidence="28">
    <location>
        <begin position="88"/>
        <end position="113"/>
    </location>
</feature>
<evidence type="ECO:0000313" key="32">
    <source>
        <dbReference type="EMBL" id="NIK89403.1"/>
    </source>
</evidence>
<evidence type="ECO:0000256" key="14">
    <source>
        <dbReference type="ARBA" id="ARBA00022801"/>
    </source>
</evidence>
<evidence type="ECO:0000256" key="6">
    <source>
        <dbReference type="ARBA" id="ARBA00018638"/>
    </source>
</evidence>
<evidence type="ECO:0000256" key="26">
    <source>
        <dbReference type="ARBA" id="ARBA00060592"/>
    </source>
</evidence>
<evidence type="ECO:0000256" key="12">
    <source>
        <dbReference type="ARBA" id="ARBA00022679"/>
    </source>
</evidence>
<evidence type="ECO:0000256" key="19">
    <source>
        <dbReference type="ARBA" id="ARBA00023136"/>
    </source>
</evidence>
<dbReference type="GO" id="GO:0009002">
    <property type="term" value="F:serine-type D-Ala-D-Ala carboxypeptidase activity"/>
    <property type="evidence" value="ECO:0007669"/>
    <property type="project" value="UniProtKB-EC"/>
</dbReference>
<dbReference type="GO" id="GO:0008360">
    <property type="term" value="P:regulation of cell shape"/>
    <property type="evidence" value="ECO:0007669"/>
    <property type="project" value="UniProtKB-KW"/>
</dbReference>
<evidence type="ECO:0000256" key="8">
    <source>
        <dbReference type="ARBA" id="ARBA00022519"/>
    </source>
</evidence>
<dbReference type="FunFam" id="1.10.3810.10:FF:000003">
    <property type="entry name" value="Penicillin-binding protein 1a"/>
    <property type="match status" value="1"/>
</dbReference>
<feature type="compositionally biased region" description="Low complexity" evidence="27">
    <location>
        <begin position="854"/>
        <end position="865"/>
    </location>
</feature>
<evidence type="ECO:0000256" key="5">
    <source>
        <dbReference type="ARBA" id="ARBA00012448"/>
    </source>
</evidence>
<dbReference type="UniPathway" id="UPA00219"/>
<comment type="pathway">
    <text evidence="2">Cell wall biogenesis; peptidoglycan biosynthesis.</text>
</comment>
<reference evidence="32 33" key="1">
    <citation type="submission" date="2020-03" db="EMBL/GenBank/DDBJ databases">
        <title>Genomic Encyclopedia of Type Strains, Phase IV (KMG-IV): sequencing the most valuable type-strain genomes for metagenomic binning, comparative biology and taxonomic classification.</title>
        <authorList>
            <person name="Goeker M."/>
        </authorList>
    </citation>
    <scope>NUCLEOTIDE SEQUENCE [LARGE SCALE GENOMIC DNA]</scope>
    <source>
        <strain evidence="32 33">DSM 19867</strain>
    </source>
</reference>
<dbReference type="Proteomes" id="UP000570514">
    <property type="component" value="Unassembled WGS sequence"/>
</dbReference>
<dbReference type="PANTHER" id="PTHR32282:SF27">
    <property type="entry name" value="PENICILLIN-BINDING PROTEIN 1A"/>
    <property type="match status" value="1"/>
</dbReference>
<protein>
    <recommendedName>
        <fullName evidence="6">Penicillin-binding protein 1A</fullName>
        <ecNumber evidence="24">2.4.99.28</ecNumber>
        <ecNumber evidence="5">3.4.16.4</ecNumber>
    </recommendedName>
</protein>
<keyword evidence="14 32" id="KW-0378">Hydrolase</keyword>
<dbReference type="GO" id="GO:0071555">
    <property type="term" value="P:cell wall organization"/>
    <property type="evidence" value="ECO:0007669"/>
    <property type="project" value="UniProtKB-KW"/>
</dbReference>
<dbReference type="Pfam" id="PF00912">
    <property type="entry name" value="Transgly"/>
    <property type="match status" value="1"/>
</dbReference>
<dbReference type="Pfam" id="PF17092">
    <property type="entry name" value="PCB_OB"/>
    <property type="match status" value="1"/>
</dbReference>
<evidence type="ECO:0000256" key="17">
    <source>
        <dbReference type="ARBA" id="ARBA00022984"/>
    </source>
</evidence>
<evidence type="ECO:0000313" key="33">
    <source>
        <dbReference type="Proteomes" id="UP000570514"/>
    </source>
</evidence>
<evidence type="ECO:0000256" key="9">
    <source>
        <dbReference type="ARBA" id="ARBA00022645"/>
    </source>
</evidence>
<sequence length="893" mass="97082">MSDTQDEFPQRRSSQQPRQPGRATARPEEPWDLPPPDGFGARHAEGGEGEEFDFSAYDEAPPPPKKGGRGGNGGGGGKGFKKPWLHKLAIYAALGAGVFIGVIVLSVMGWIWWVTRDLPSVKDLQNYTPPVTTRVYAGDGTLLGEYARERRVFVPIAFVPKLVINAFTSAEDRNFYSHPGIDPSGMLRAAIKDIGKVMVGQRPHGASTITQQVARTFKLNADVKMARKFREIFLAMRLESTYSKDKILELYLNQINLGQNSYGVGAAALNYFGKSLGDLTISEAAFLAALPKAPSHYDPRFHPEAARDRRNWVIGQMEENGYITHEQAEAAKAEPLNASNRPLGSQTQDANYFVEEVRRQLYTRYGGNQLYDNGLQVRASLDTRLQNYAVNALRMGLVRYDRRHGWRGATKTLDVSGDWKTALKGLGNHSGIETWDTAVVLGYRADKSVRIGLVSGQEASIPFKELAWARPELKNAEVGASPAKPQDALKIGDVIYVEPVDSHGNFGLRQVPEVNGGIVALDPHTGRVLALSGGFSYESSQYDRAMQALRQPGSTFKPFVYAAALDNGFTPVAKVLDAPFCMQQGPGMPMWCPENFEKHFIGLATLRRGIVLSKNLMTVRLAQAVGMDKITPIAERFGVYNKLDPLLANALGSTGTTLLRMTTGFAEFVNGGKKITPSLVDQIQDRDGKTIWRHDDRKCEGCNSPDWNNQAEPLLEDKREQIMDPRTAYQIVSMLQGVVQYGTGASVSVIGKPIAGKTGTSNDSRDVWFIGFSPDLAAGVYVGFDNPRTLGQREQGATVAAPIFRDFMKGALETKPATPFRVPPGIELIPVDRLTGNLVPAGTPGSIQEAFKAGTAPGEPGAAPTMVIGGDQPATTATQGQAPGVEQGTGGLY</sequence>
<keyword evidence="16" id="KW-0735">Signal-anchor</keyword>
<comment type="catalytic activity">
    <reaction evidence="23">
        <text>Preferential cleavage: (Ac)2-L-Lys-D-Ala-|-D-Ala. Also transpeptidation of peptidyl-alanyl moieties that are N-acyl substituents of D-alanine.</text>
        <dbReference type="EC" id="3.4.16.4"/>
    </reaction>
</comment>
<feature type="region of interest" description="Disordered" evidence="27">
    <location>
        <begin position="854"/>
        <end position="893"/>
    </location>
</feature>
<keyword evidence="18 28" id="KW-1133">Transmembrane helix</keyword>
<evidence type="ECO:0000256" key="3">
    <source>
        <dbReference type="ARBA" id="ARBA00007090"/>
    </source>
</evidence>
<dbReference type="EC" id="2.4.99.28" evidence="24"/>
<evidence type="ECO:0000256" key="27">
    <source>
        <dbReference type="SAM" id="MobiDB-lite"/>
    </source>
</evidence>
<dbReference type="NCBIfam" id="TIGR02074">
    <property type="entry name" value="PBP_1a_fam"/>
    <property type="match status" value="1"/>
</dbReference>
<dbReference type="GO" id="GO:0009252">
    <property type="term" value="P:peptidoglycan biosynthetic process"/>
    <property type="evidence" value="ECO:0007669"/>
    <property type="project" value="UniProtKB-UniPathway"/>
</dbReference>
<dbReference type="InterPro" id="IPR036950">
    <property type="entry name" value="PBP_transglycosylase"/>
</dbReference>
<evidence type="ECO:0000256" key="20">
    <source>
        <dbReference type="ARBA" id="ARBA00023251"/>
    </source>
</evidence>
<dbReference type="InterPro" id="IPR001460">
    <property type="entry name" value="PCN-bd_Tpept"/>
</dbReference>
<evidence type="ECO:0000259" key="29">
    <source>
        <dbReference type="Pfam" id="PF00905"/>
    </source>
</evidence>
<keyword evidence="10" id="KW-0645">Protease</keyword>
<dbReference type="Pfam" id="PF00905">
    <property type="entry name" value="Transpeptidase"/>
    <property type="match status" value="1"/>
</dbReference>
<comment type="pathway">
    <text evidence="26">Glycan biosynthesis.</text>
</comment>
<evidence type="ECO:0000256" key="22">
    <source>
        <dbReference type="ARBA" id="ARBA00023316"/>
    </source>
</evidence>
<keyword evidence="8" id="KW-0997">Cell inner membrane</keyword>
<keyword evidence="13 28" id="KW-0812">Transmembrane</keyword>
<evidence type="ECO:0000256" key="25">
    <source>
        <dbReference type="ARBA" id="ARBA00049902"/>
    </source>
</evidence>
<keyword evidence="22" id="KW-0961">Cell wall biogenesis/degradation</keyword>
<dbReference type="InterPro" id="IPR050396">
    <property type="entry name" value="Glycosyltr_51/Transpeptidase"/>
</dbReference>
<dbReference type="EMBL" id="JAASRM010000001">
    <property type="protein sequence ID" value="NIK89403.1"/>
    <property type="molecule type" value="Genomic_DNA"/>
</dbReference>
<keyword evidence="21" id="KW-0511">Multifunctional enzyme</keyword>